<feature type="region of interest" description="Disordered" evidence="7">
    <location>
        <begin position="25"/>
        <end position="115"/>
    </location>
</feature>
<dbReference type="PANTHER" id="PTHR11266:SF17">
    <property type="entry name" value="PROTEIN MPV17"/>
    <property type="match status" value="1"/>
</dbReference>
<name>A0A2V0P852_9CHLO</name>
<dbReference type="STRING" id="307507.A0A2V0P852"/>
<dbReference type="GO" id="GO:0016020">
    <property type="term" value="C:membrane"/>
    <property type="evidence" value="ECO:0007669"/>
    <property type="project" value="UniProtKB-SubCell"/>
</dbReference>
<dbReference type="InParanoid" id="A0A2V0P852"/>
<protein>
    <submittedName>
        <fullName evidence="8">Uncharacterized protein</fullName>
    </submittedName>
</protein>
<evidence type="ECO:0000256" key="2">
    <source>
        <dbReference type="ARBA" id="ARBA00006824"/>
    </source>
</evidence>
<keyword evidence="9" id="KW-1185">Reference proteome</keyword>
<feature type="compositionally biased region" description="Gly residues" evidence="7">
    <location>
        <begin position="95"/>
        <end position="115"/>
    </location>
</feature>
<keyword evidence="3 6" id="KW-0812">Transmembrane</keyword>
<dbReference type="FunCoup" id="A0A2V0P852">
    <property type="interactions" value="1414"/>
</dbReference>
<keyword evidence="4 6" id="KW-1133">Transmembrane helix</keyword>
<accession>A0A2V0P852</accession>
<sequence>MLLLQRPLAGALAWTRRQGPVLALARPSASSGERAHLGVAPPRASPFPPSGSGSGSGGASAAAARAPRQPRGARWAARSAAGEDAMPLPGDGATPSGGGGNAKGGGGGAGASGGGGTAAGLAAGGAFDSLLRAAAAPYRAYTRALESRPLLTKACTSLVGFMIGDLIAQSVAHPGAPIDALRVLRLGLYGLMIDGPMGAKWYDWLEANINPSRPRDNDTVLLKTALDQTFYAAFGTVLFFTVVTLLEGRPSAVASVVATKFWPTLLANFAIWPAAHLVNFKYVPAAYRIAYNNVVAIGWLALLSAITHSKGAGIVGVALASLRNVGQG</sequence>
<organism evidence="8 9">
    <name type="scientific">Raphidocelis subcapitata</name>
    <dbReference type="NCBI Taxonomy" id="307507"/>
    <lineage>
        <taxon>Eukaryota</taxon>
        <taxon>Viridiplantae</taxon>
        <taxon>Chlorophyta</taxon>
        <taxon>core chlorophytes</taxon>
        <taxon>Chlorophyceae</taxon>
        <taxon>CS clade</taxon>
        <taxon>Sphaeropleales</taxon>
        <taxon>Selenastraceae</taxon>
        <taxon>Raphidocelis</taxon>
    </lineage>
</organism>
<dbReference type="Pfam" id="PF04117">
    <property type="entry name" value="Mpv17_PMP22"/>
    <property type="match status" value="1"/>
</dbReference>
<reference evidence="8 9" key="1">
    <citation type="journal article" date="2018" name="Sci. Rep.">
        <title>Raphidocelis subcapitata (=Pseudokirchneriella subcapitata) provides an insight into genome evolution and environmental adaptations in the Sphaeropleales.</title>
        <authorList>
            <person name="Suzuki S."/>
            <person name="Yamaguchi H."/>
            <person name="Nakajima N."/>
            <person name="Kawachi M."/>
        </authorList>
    </citation>
    <scope>NUCLEOTIDE SEQUENCE [LARGE SCALE GENOMIC DNA]</scope>
    <source>
        <strain evidence="8 9">NIES-35</strain>
    </source>
</reference>
<evidence type="ECO:0000313" key="9">
    <source>
        <dbReference type="Proteomes" id="UP000247498"/>
    </source>
</evidence>
<dbReference type="InterPro" id="IPR007248">
    <property type="entry name" value="Mpv17_PMP22"/>
</dbReference>
<feature type="transmembrane region" description="Helical" evidence="6">
    <location>
        <begin position="229"/>
        <end position="246"/>
    </location>
</feature>
<keyword evidence="5 6" id="KW-0472">Membrane</keyword>
<dbReference type="GO" id="GO:0005737">
    <property type="term" value="C:cytoplasm"/>
    <property type="evidence" value="ECO:0007669"/>
    <property type="project" value="TreeGrafter"/>
</dbReference>
<dbReference type="AlphaFoldDB" id="A0A2V0P852"/>
<evidence type="ECO:0000256" key="4">
    <source>
        <dbReference type="ARBA" id="ARBA00022989"/>
    </source>
</evidence>
<dbReference type="PANTHER" id="PTHR11266">
    <property type="entry name" value="PEROXISOMAL MEMBRANE PROTEIN 2, PXMP2 MPV17"/>
    <property type="match status" value="1"/>
</dbReference>
<comment type="subcellular location">
    <subcellularLocation>
        <location evidence="1">Membrane</location>
        <topology evidence="1">Multi-pass membrane protein</topology>
    </subcellularLocation>
</comment>
<evidence type="ECO:0000313" key="8">
    <source>
        <dbReference type="EMBL" id="GBF95122.1"/>
    </source>
</evidence>
<evidence type="ECO:0000256" key="6">
    <source>
        <dbReference type="RuleBase" id="RU363053"/>
    </source>
</evidence>
<evidence type="ECO:0000256" key="3">
    <source>
        <dbReference type="ARBA" id="ARBA00022692"/>
    </source>
</evidence>
<dbReference type="EMBL" id="BDRX01000060">
    <property type="protein sequence ID" value="GBF95122.1"/>
    <property type="molecule type" value="Genomic_DNA"/>
</dbReference>
<dbReference type="OrthoDB" id="10267969at2759"/>
<evidence type="ECO:0000256" key="5">
    <source>
        <dbReference type="ARBA" id="ARBA00023136"/>
    </source>
</evidence>
<feature type="compositionally biased region" description="Low complexity" evidence="7">
    <location>
        <begin position="59"/>
        <end position="94"/>
    </location>
</feature>
<evidence type="ECO:0000256" key="1">
    <source>
        <dbReference type="ARBA" id="ARBA00004141"/>
    </source>
</evidence>
<evidence type="ECO:0000256" key="7">
    <source>
        <dbReference type="SAM" id="MobiDB-lite"/>
    </source>
</evidence>
<dbReference type="Proteomes" id="UP000247498">
    <property type="component" value="Unassembled WGS sequence"/>
</dbReference>
<proteinExistence type="inferred from homology"/>
<feature type="transmembrane region" description="Helical" evidence="6">
    <location>
        <begin position="295"/>
        <end position="322"/>
    </location>
</feature>
<gene>
    <name evidence="8" type="ORF">Rsub_07706</name>
</gene>
<feature type="transmembrane region" description="Helical" evidence="6">
    <location>
        <begin position="253"/>
        <end position="275"/>
    </location>
</feature>
<comment type="caution">
    <text evidence="8">The sequence shown here is derived from an EMBL/GenBank/DDBJ whole genome shotgun (WGS) entry which is preliminary data.</text>
</comment>
<comment type="similarity">
    <text evidence="2 6">Belongs to the peroxisomal membrane protein PXMP2/4 family.</text>
</comment>